<dbReference type="AlphaFoldDB" id="A0AAF0UBJ6"/>
<proteinExistence type="predicted"/>
<name>A0AAF0UBJ6_SOLVR</name>
<dbReference type="EMBL" id="CP133619">
    <property type="protein sequence ID" value="WMV42789.1"/>
    <property type="molecule type" value="Genomic_DNA"/>
</dbReference>
<evidence type="ECO:0000313" key="2">
    <source>
        <dbReference type="Proteomes" id="UP001234989"/>
    </source>
</evidence>
<reference evidence="1" key="1">
    <citation type="submission" date="2023-08" db="EMBL/GenBank/DDBJ databases">
        <title>A de novo genome assembly of Solanum verrucosum Schlechtendal, a Mexican diploid species geographically isolated from the other diploid A-genome species in potato relatives.</title>
        <authorList>
            <person name="Hosaka K."/>
        </authorList>
    </citation>
    <scope>NUCLEOTIDE SEQUENCE</scope>
    <source>
        <tissue evidence="1">Young leaves</tissue>
    </source>
</reference>
<dbReference type="Proteomes" id="UP001234989">
    <property type="component" value="Chromosome 8"/>
</dbReference>
<protein>
    <submittedName>
        <fullName evidence="1">Uncharacterized protein</fullName>
    </submittedName>
</protein>
<keyword evidence="2" id="KW-1185">Reference proteome</keyword>
<sequence length="31" mass="3428">MEETLKIDSTTFRKSKGAALQLTTFGVKNIV</sequence>
<accession>A0AAF0UBJ6</accession>
<gene>
    <name evidence="1" type="ORF">MTR67_036174</name>
</gene>
<evidence type="ECO:0000313" key="1">
    <source>
        <dbReference type="EMBL" id="WMV42789.1"/>
    </source>
</evidence>
<organism evidence="1 2">
    <name type="scientific">Solanum verrucosum</name>
    <dbReference type="NCBI Taxonomy" id="315347"/>
    <lineage>
        <taxon>Eukaryota</taxon>
        <taxon>Viridiplantae</taxon>
        <taxon>Streptophyta</taxon>
        <taxon>Embryophyta</taxon>
        <taxon>Tracheophyta</taxon>
        <taxon>Spermatophyta</taxon>
        <taxon>Magnoliopsida</taxon>
        <taxon>eudicotyledons</taxon>
        <taxon>Gunneridae</taxon>
        <taxon>Pentapetalae</taxon>
        <taxon>asterids</taxon>
        <taxon>lamiids</taxon>
        <taxon>Solanales</taxon>
        <taxon>Solanaceae</taxon>
        <taxon>Solanoideae</taxon>
        <taxon>Solaneae</taxon>
        <taxon>Solanum</taxon>
    </lineage>
</organism>